<feature type="domain" description="TraK C-terminal" evidence="3">
    <location>
        <begin position="168"/>
        <end position="263"/>
    </location>
</feature>
<name>A0ABX5X588_9GAMM</name>
<dbReference type="Pfam" id="PF06586">
    <property type="entry name" value="TraK_N"/>
    <property type="match status" value="1"/>
</dbReference>
<evidence type="ECO:0000256" key="1">
    <source>
        <dbReference type="SAM" id="SignalP"/>
    </source>
</evidence>
<protein>
    <submittedName>
        <fullName evidence="4">Type-F conjugative transfer system secretin TraK</fullName>
    </submittedName>
</protein>
<accession>A0ABX5X588</accession>
<proteinExistence type="predicted"/>
<evidence type="ECO:0000313" key="5">
    <source>
        <dbReference type="Proteomes" id="UP000315947"/>
    </source>
</evidence>
<dbReference type="InterPro" id="IPR010563">
    <property type="entry name" value="TraK_N"/>
</dbReference>
<dbReference type="InterPro" id="IPR055397">
    <property type="entry name" value="TraK_C"/>
</dbReference>
<dbReference type="Pfam" id="PF23536">
    <property type="entry name" value="TraK_C"/>
    <property type="match status" value="1"/>
</dbReference>
<organism evidence="4 5">
    <name type="scientific">Shewanella psychropiezotolerans</name>
    <dbReference type="NCBI Taxonomy" id="2593655"/>
    <lineage>
        <taxon>Bacteria</taxon>
        <taxon>Pseudomonadati</taxon>
        <taxon>Pseudomonadota</taxon>
        <taxon>Gammaproteobacteria</taxon>
        <taxon>Alteromonadales</taxon>
        <taxon>Shewanellaceae</taxon>
        <taxon>Shewanella</taxon>
    </lineage>
</organism>
<evidence type="ECO:0000259" key="2">
    <source>
        <dbReference type="Pfam" id="PF06586"/>
    </source>
</evidence>
<feature type="domain" description="TraK N-terminal" evidence="2">
    <location>
        <begin position="31"/>
        <end position="124"/>
    </location>
</feature>
<reference evidence="4 5" key="1">
    <citation type="submission" date="2019-07" db="EMBL/GenBank/DDBJ databases">
        <title>Shewanella sp. YLB-06 whole genomic sequence.</title>
        <authorList>
            <person name="Yu L."/>
        </authorList>
    </citation>
    <scope>NUCLEOTIDE SEQUENCE [LARGE SCALE GENOMIC DNA]</scope>
    <source>
        <strain evidence="4 5">YLB-06</strain>
    </source>
</reference>
<keyword evidence="5" id="KW-1185">Reference proteome</keyword>
<evidence type="ECO:0000259" key="3">
    <source>
        <dbReference type="Pfam" id="PF23536"/>
    </source>
</evidence>
<dbReference type="InterPro" id="IPR014126">
    <property type="entry name" value="TraK_Ftype"/>
</dbReference>
<feature type="signal peptide" evidence="1">
    <location>
        <begin position="1"/>
        <end position="21"/>
    </location>
</feature>
<feature type="chain" id="PRO_5046365598" evidence="1">
    <location>
        <begin position="22"/>
        <end position="269"/>
    </location>
</feature>
<dbReference type="Proteomes" id="UP000315947">
    <property type="component" value="Chromosome"/>
</dbReference>
<gene>
    <name evidence="4" type="primary">traK</name>
    <name evidence="4" type="ORF">FM037_03270</name>
</gene>
<dbReference type="EMBL" id="CP041614">
    <property type="protein sequence ID" value="QDO86516.1"/>
    <property type="molecule type" value="Genomic_DNA"/>
</dbReference>
<dbReference type="NCBIfam" id="TIGR02756">
    <property type="entry name" value="TraK_Ftype"/>
    <property type="match status" value="1"/>
</dbReference>
<sequence>MTLFFTLSLALSMTLSGHALAQNTPPTQYHFNDSETVPVVLSSVDINRLVVKDDKITSIDCPEGFCVVTGTKTDNSGAARMSLNLAAPFTAYISTAKGRHFGLFITPKAKPAVTSIFTANPNAQTHPSAFDKDSPYTSMMSEFIAQMMHYLATGAQINGYQVHLIDNTREALKQALNRRSHKGFAHRSVSAKDTLATPTGLTTEPAIMFTGKHFNGIIYRLTNHSSHVMTLTPAQFYSATVRAAALSTPSLNSQQVGHLFVVSGGEAMR</sequence>
<keyword evidence="1" id="KW-0732">Signal</keyword>
<evidence type="ECO:0000313" key="4">
    <source>
        <dbReference type="EMBL" id="QDO86516.1"/>
    </source>
</evidence>